<name>A0A4Z2EQF0_9TELE</name>
<feature type="region of interest" description="Disordered" evidence="1">
    <location>
        <begin position="1"/>
        <end position="29"/>
    </location>
</feature>
<evidence type="ECO:0000313" key="2">
    <source>
        <dbReference type="EMBL" id="TNN31136.1"/>
    </source>
</evidence>
<keyword evidence="3" id="KW-1185">Reference proteome</keyword>
<gene>
    <name evidence="2" type="ORF">EYF80_058712</name>
</gene>
<proteinExistence type="predicted"/>
<protein>
    <submittedName>
        <fullName evidence="2">Uncharacterized protein</fullName>
    </submittedName>
</protein>
<dbReference type="Proteomes" id="UP000314294">
    <property type="component" value="Unassembled WGS sequence"/>
</dbReference>
<evidence type="ECO:0000313" key="3">
    <source>
        <dbReference type="Proteomes" id="UP000314294"/>
    </source>
</evidence>
<comment type="caution">
    <text evidence="2">The sequence shown here is derived from an EMBL/GenBank/DDBJ whole genome shotgun (WGS) entry which is preliminary data.</text>
</comment>
<organism evidence="2 3">
    <name type="scientific">Liparis tanakae</name>
    <name type="common">Tanaka's snailfish</name>
    <dbReference type="NCBI Taxonomy" id="230148"/>
    <lineage>
        <taxon>Eukaryota</taxon>
        <taxon>Metazoa</taxon>
        <taxon>Chordata</taxon>
        <taxon>Craniata</taxon>
        <taxon>Vertebrata</taxon>
        <taxon>Euteleostomi</taxon>
        <taxon>Actinopterygii</taxon>
        <taxon>Neopterygii</taxon>
        <taxon>Teleostei</taxon>
        <taxon>Neoteleostei</taxon>
        <taxon>Acanthomorphata</taxon>
        <taxon>Eupercaria</taxon>
        <taxon>Perciformes</taxon>
        <taxon>Cottioidei</taxon>
        <taxon>Cottales</taxon>
        <taxon>Liparidae</taxon>
        <taxon>Liparis</taxon>
    </lineage>
</organism>
<accession>A0A4Z2EQF0</accession>
<dbReference type="EMBL" id="SRLO01003773">
    <property type="protein sequence ID" value="TNN31136.1"/>
    <property type="molecule type" value="Genomic_DNA"/>
</dbReference>
<sequence length="29" mass="3311">MYRAEHNQEGHHQAPQRTLGGVFKKESSS</sequence>
<dbReference type="AlphaFoldDB" id="A0A4Z2EQF0"/>
<evidence type="ECO:0000256" key="1">
    <source>
        <dbReference type="SAM" id="MobiDB-lite"/>
    </source>
</evidence>
<reference evidence="2 3" key="1">
    <citation type="submission" date="2019-03" db="EMBL/GenBank/DDBJ databases">
        <title>First draft genome of Liparis tanakae, snailfish: a comprehensive survey of snailfish specific genes.</title>
        <authorList>
            <person name="Kim W."/>
            <person name="Song I."/>
            <person name="Jeong J.-H."/>
            <person name="Kim D."/>
            <person name="Kim S."/>
            <person name="Ryu S."/>
            <person name="Song J.Y."/>
            <person name="Lee S.K."/>
        </authorList>
    </citation>
    <scope>NUCLEOTIDE SEQUENCE [LARGE SCALE GENOMIC DNA]</scope>
    <source>
        <tissue evidence="2">Muscle</tissue>
    </source>
</reference>
<feature type="compositionally biased region" description="Basic and acidic residues" evidence="1">
    <location>
        <begin position="1"/>
        <end position="12"/>
    </location>
</feature>